<evidence type="ECO:0008006" key="3">
    <source>
        <dbReference type="Google" id="ProtNLM"/>
    </source>
</evidence>
<dbReference type="RefSeq" id="WP_188391832.1">
    <property type="nucleotide sequence ID" value="NZ_BMEV01000024.1"/>
</dbReference>
<protein>
    <recommendedName>
        <fullName evidence="3">Sporulation protein YtxC</fullName>
    </recommendedName>
</protein>
<dbReference type="Pfam" id="PF08812">
    <property type="entry name" value="YtxC"/>
    <property type="match status" value="1"/>
</dbReference>
<dbReference type="Proteomes" id="UP000602050">
    <property type="component" value="Unassembled WGS sequence"/>
</dbReference>
<name>A0A8J2ZSW2_9BACI</name>
<dbReference type="InterPro" id="IPR014199">
    <property type="entry name" value="Spore_YtxC"/>
</dbReference>
<proteinExistence type="predicted"/>
<evidence type="ECO:0000313" key="2">
    <source>
        <dbReference type="Proteomes" id="UP000602050"/>
    </source>
</evidence>
<sequence>MLDAYFESDKEVLLFCEHLFRRNKQMELHWKIHEEWGNHIQVEENLPYNELISNVAWAMAEVYIAHRLGSTINHIIEKYYYFSNAEEIERIHDIAIWIFAGEDEDSLSVRKKKSDDPKQLLHSLFIANIKQTHPVHYDSIVKFGLKVFRDHLIHLVGLAIDEFKREEEHQEFVNSLREYIAKKRPGLPIIHILQGETFSFFKDNGKRLTNIELRRLMKKEPLYIVGLDEDELNLGPLIAMVPKNVKIYGEDPSDPKTLTVINVFQEKAQFESIKHFPFSHYLKNESK</sequence>
<evidence type="ECO:0000313" key="1">
    <source>
        <dbReference type="EMBL" id="GGH75597.1"/>
    </source>
</evidence>
<comment type="caution">
    <text evidence="1">The sequence shown here is derived from an EMBL/GenBank/DDBJ whole genome shotgun (WGS) entry which is preliminary data.</text>
</comment>
<reference evidence="1" key="1">
    <citation type="journal article" date="2014" name="Int. J. Syst. Evol. Microbiol.">
        <title>Complete genome sequence of Corynebacterium casei LMG S-19264T (=DSM 44701T), isolated from a smear-ripened cheese.</title>
        <authorList>
            <consortium name="US DOE Joint Genome Institute (JGI-PGF)"/>
            <person name="Walter F."/>
            <person name="Albersmeier A."/>
            <person name="Kalinowski J."/>
            <person name="Ruckert C."/>
        </authorList>
    </citation>
    <scope>NUCLEOTIDE SEQUENCE</scope>
    <source>
        <strain evidence="1">CGMCC 1.12360</strain>
    </source>
</reference>
<dbReference type="EMBL" id="BMEV01000024">
    <property type="protein sequence ID" value="GGH75597.1"/>
    <property type="molecule type" value="Genomic_DNA"/>
</dbReference>
<keyword evidence="2" id="KW-1185">Reference proteome</keyword>
<accession>A0A8J2ZSW2</accession>
<reference evidence="1" key="2">
    <citation type="submission" date="2020-09" db="EMBL/GenBank/DDBJ databases">
        <authorList>
            <person name="Sun Q."/>
            <person name="Zhou Y."/>
        </authorList>
    </citation>
    <scope>NUCLEOTIDE SEQUENCE</scope>
    <source>
        <strain evidence="1">CGMCC 1.12360</strain>
    </source>
</reference>
<organism evidence="1 2">
    <name type="scientific">Compostibacillus humi</name>
    <dbReference type="NCBI Taxonomy" id="1245525"/>
    <lineage>
        <taxon>Bacteria</taxon>
        <taxon>Bacillati</taxon>
        <taxon>Bacillota</taxon>
        <taxon>Bacilli</taxon>
        <taxon>Bacillales</taxon>
        <taxon>Bacillaceae</taxon>
        <taxon>Compostibacillus</taxon>
    </lineage>
</organism>
<dbReference type="AlphaFoldDB" id="A0A8J2ZSW2"/>
<gene>
    <name evidence="1" type="ORF">GCM10010978_15620</name>
</gene>